<dbReference type="EMBL" id="VCGU01000001">
    <property type="protein sequence ID" value="TRY81066.1"/>
    <property type="molecule type" value="Genomic_DNA"/>
</dbReference>
<name>A0A553PTS1_TIGCA</name>
<sequence>MTINMFQFVILSMALLFISDQAGAIECYTGENSGPSQNIKDCGDQVAQCKKEIREFHDESLPTTNYYCGGSNNEDKCEVVDGTNLKKTVCTCTGNLCNQAYASRFSVPLTMLVVLMVIAHG</sequence>
<dbReference type="AlphaFoldDB" id="A0A553PTS1"/>
<evidence type="ECO:0000313" key="3">
    <source>
        <dbReference type="Proteomes" id="UP000318571"/>
    </source>
</evidence>
<accession>A0A553PTS1</accession>
<feature type="signal peptide" evidence="1">
    <location>
        <begin position="1"/>
        <end position="24"/>
    </location>
</feature>
<gene>
    <name evidence="2" type="ORF">TCAL_10961</name>
</gene>
<evidence type="ECO:0000256" key="1">
    <source>
        <dbReference type="SAM" id="SignalP"/>
    </source>
</evidence>
<keyword evidence="3" id="KW-1185">Reference proteome</keyword>
<reference evidence="2 3" key="1">
    <citation type="journal article" date="2018" name="Nat. Ecol. Evol.">
        <title>Genomic signatures of mitonuclear coevolution across populations of Tigriopus californicus.</title>
        <authorList>
            <person name="Barreto F.S."/>
            <person name="Watson E.T."/>
            <person name="Lima T.G."/>
            <person name="Willett C.S."/>
            <person name="Edmands S."/>
            <person name="Li W."/>
            <person name="Burton R.S."/>
        </authorList>
    </citation>
    <scope>NUCLEOTIDE SEQUENCE [LARGE SCALE GENOMIC DNA]</scope>
    <source>
        <strain evidence="2 3">San Diego</strain>
    </source>
</reference>
<organism evidence="2 3">
    <name type="scientific">Tigriopus californicus</name>
    <name type="common">Marine copepod</name>
    <dbReference type="NCBI Taxonomy" id="6832"/>
    <lineage>
        <taxon>Eukaryota</taxon>
        <taxon>Metazoa</taxon>
        <taxon>Ecdysozoa</taxon>
        <taxon>Arthropoda</taxon>
        <taxon>Crustacea</taxon>
        <taxon>Multicrustacea</taxon>
        <taxon>Hexanauplia</taxon>
        <taxon>Copepoda</taxon>
        <taxon>Harpacticoida</taxon>
        <taxon>Harpacticidae</taxon>
        <taxon>Tigriopus</taxon>
    </lineage>
</organism>
<keyword evidence="1" id="KW-0732">Signal</keyword>
<protein>
    <recommendedName>
        <fullName evidence="4">Protein sleepless</fullName>
    </recommendedName>
</protein>
<dbReference type="Proteomes" id="UP000318571">
    <property type="component" value="Chromosome 12"/>
</dbReference>
<comment type="caution">
    <text evidence="2">The sequence shown here is derived from an EMBL/GenBank/DDBJ whole genome shotgun (WGS) entry which is preliminary data.</text>
</comment>
<evidence type="ECO:0008006" key="4">
    <source>
        <dbReference type="Google" id="ProtNLM"/>
    </source>
</evidence>
<evidence type="ECO:0000313" key="2">
    <source>
        <dbReference type="EMBL" id="TRY81066.1"/>
    </source>
</evidence>
<proteinExistence type="predicted"/>
<feature type="chain" id="PRO_5022139940" description="Protein sleepless" evidence="1">
    <location>
        <begin position="25"/>
        <end position="121"/>
    </location>
</feature>